<name>A0A7J9I7N7_9ROSI</name>
<dbReference type="OrthoDB" id="1002386at2759"/>
<evidence type="ECO:0000313" key="2">
    <source>
        <dbReference type="Proteomes" id="UP000593560"/>
    </source>
</evidence>
<evidence type="ECO:0000313" key="1">
    <source>
        <dbReference type="EMBL" id="MBA0817918.1"/>
    </source>
</evidence>
<gene>
    <name evidence="1" type="ORF">Gohar_021843</name>
</gene>
<dbReference type="Proteomes" id="UP000593560">
    <property type="component" value="Unassembled WGS sequence"/>
</dbReference>
<dbReference type="EMBL" id="JABFAD010143682">
    <property type="protein sequence ID" value="MBA0817918.1"/>
    <property type="molecule type" value="Genomic_DNA"/>
</dbReference>
<dbReference type="AlphaFoldDB" id="A0A7J9I7N7"/>
<keyword evidence="2" id="KW-1185">Reference proteome</keyword>
<comment type="caution">
    <text evidence="1">The sequence shown here is derived from an EMBL/GenBank/DDBJ whole genome shotgun (WGS) entry which is preliminary data.</text>
</comment>
<sequence>DDLSTPFSSVLHLFASIWFSWPFHFQLPFRVAGDLSHQSPSTITFMKPISVPVSMTSKASTSKAVPTAVGKRDLKIMTSLLAFRATIADADLRPIQSNEASKLILMVGYQISIPVKPKHPHFADKQASLELSTLAKNPWHPAKTFQRVPIPTLHLGHLLLWVNLLTYKLTIVGRKFQDTLQSIIFILLGICSSHSCL</sequence>
<proteinExistence type="predicted"/>
<reference evidence="1 2" key="1">
    <citation type="journal article" date="2019" name="Genome Biol. Evol.">
        <title>Insights into the evolution of the New World diploid cottons (Gossypium, subgenus Houzingenia) based on genome sequencing.</title>
        <authorList>
            <person name="Grover C.E."/>
            <person name="Arick M.A. 2nd"/>
            <person name="Thrash A."/>
            <person name="Conover J.L."/>
            <person name="Sanders W.S."/>
            <person name="Peterson D.G."/>
            <person name="Frelichowski J.E."/>
            <person name="Scheffler J.A."/>
            <person name="Scheffler B.E."/>
            <person name="Wendel J.F."/>
        </authorList>
    </citation>
    <scope>NUCLEOTIDE SEQUENCE [LARGE SCALE GENOMIC DNA]</scope>
    <source>
        <strain evidence="1">0</strain>
        <tissue evidence="1">Leaf</tissue>
    </source>
</reference>
<organism evidence="1 2">
    <name type="scientific">Gossypium harknessii</name>
    <dbReference type="NCBI Taxonomy" id="34285"/>
    <lineage>
        <taxon>Eukaryota</taxon>
        <taxon>Viridiplantae</taxon>
        <taxon>Streptophyta</taxon>
        <taxon>Embryophyta</taxon>
        <taxon>Tracheophyta</taxon>
        <taxon>Spermatophyta</taxon>
        <taxon>Magnoliopsida</taxon>
        <taxon>eudicotyledons</taxon>
        <taxon>Gunneridae</taxon>
        <taxon>Pentapetalae</taxon>
        <taxon>rosids</taxon>
        <taxon>malvids</taxon>
        <taxon>Malvales</taxon>
        <taxon>Malvaceae</taxon>
        <taxon>Malvoideae</taxon>
        <taxon>Gossypium</taxon>
    </lineage>
</organism>
<protein>
    <submittedName>
        <fullName evidence="1">Uncharacterized protein</fullName>
    </submittedName>
</protein>
<accession>A0A7J9I7N7</accession>
<feature type="non-terminal residue" evidence="1">
    <location>
        <position position="1"/>
    </location>
</feature>